<evidence type="ECO:0000313" key="53">
    <source>
        <dbReference type="EMBL" id="KKH94189.1"/>
    </source>
</evidence>
<keyword evidence="1" id="KW-0812">Transmembrane</keyword>
<evidence type="ECO:0000313" key="99">
    <source>
        <dbReference type="Proteomes" id="UP000034733"/>
    </source>
</evidence>
<evidence type="ECO:0000313" key="77">
    <source>
        <dbReference type="Proteomes" id="UP000034243"/>
    </source>
</evidence>
<evidence type="ECO:0000313" key="104">
    <source>
        <dbReference type="Proteomes" id="UP000034872"/>
    </source>
</evidence>
<evidence type="ECO:0000313" key="46">
    <source>
        <dbReference type="EMBL" id="KKH65648.1"/>
    </source>
</evidence>
<evidence type="ECO:0000313" key="29">
    <source>
        <dbReference type="EMBL" id="KKH06116.1"/>
    </source>
</evidence>
<dbReference type="Proteomes" id="UP000033835">
    <property type="component" value="Unassembled WGS sequence"/>
</dbReference>
<evidence type="ECO:0000313" key="106">
    <source>
        <dbReference type="Proteomes" id="UP000034925"/>
    </source>
</evidence>
<dbReference type="EMBL" id="JJQS01000114">
    <property type="protein sequence ID" value="KKH72688.1"/>
    <property type="molecule type" value="Genomic_DNA"/>
</dbReference>
<dbReference type="Proteomes" id="UP000034387">
    <property type="component" value="Unassembled WGS sequence"/>
</dbReference>
<evidence type="ECO:0000313" key="93">
    <source>
        <dbReference type="Proteomes" id="UP000034597"/>
    </source>
</evidence>
<dbReference type="Proteomes" id="UP000034597">
    <property type="component" value="Unassembled WGS sequence"/>
</dbReference>
<evidence type="ECO:0000313" key="4">
    <source>
        <dbReference type="EMBL" id="KKG03543.1"/>
    </source>
</evidence>
<evidence type="ECO:0000313" key="51">
    <source>
        <dbReference type="EMBL" id="KKH84565.1"/>
    </source>
</evidence>
<evidence type="ECO:0000313" key="62">
    <source>
        <dbReference type="Proteomes" id="UP000033889"/>
    </source>
</evidence>
<dbReference type="EMBL" id="JJQF01000013">
    <property type="protein sequence ID" value="KKH34402.1"/>
    <property type="molecule type" value="Genomic_DNA"/>
</dbReference>
<evidence type="ECO:0000313" key="54">
    <source>
        <dbReference type="EMBL" id="KKH97361.1"/>
    </source>
</evidence>
<dbReference type="Proteomes" id="UP000034872">
    <property type="component" value="Unassembled WGS sequence"/>
</dbReference>
<evidence type="ECO:0000313" key="101">
    <source>
        <dbReference type="Proteomes" id="UP000034817"/>
    </source>
</evidence>
<evidence type="ECO:0000313" key="41">
    <source>
        <dbReference type="EMBL" id="KKH49708.1"/>
    </source>
</evidence>
<evidence type="ECO:0000313" key="28">
    <source>
        <dbReference type="EMBL" id="KKH02667.1"/>
    </source>
</evidence>
<dbReference type="Proteomes" id="UP000033933">
    <property type="component" value="Unassembled WGS sequence"/>
</dbReference>
<feature type="transmembrane region" description="Helical" evidence="1">
    <location>
        <begin position="35"/>
        <end position="68"/>
    </location>
</feature>
<dbReference type="Proteomes" id="UP000034925">
    <property type="component" value="Unassembled WGS sequence"/>
</dbReference>
<evidence type="ECO:0000313" key="31">
    <source>
        <dbReference type="EMBL" id="KKH13813.1"/>
    </source>
</evidence>
<dbReference type="EMBL" id="JJQX01000130">
    <property type="protein sequence ID" value="KKH94189.1"/>
    <property type="molecule type" value="Genomic_DNA"/>
</dbReference>
<evidence type="ECO:0000313" key="6">
    <source>
        <dbReference type="EMBL" id="KKG31151.1"/>
    </source>
</evidence>
<dbReference type="Proteomes" id="UP000033814">
    <property type="component" value="Unassembled WGS sequence"/>
</dbReference>
<evidence type="ECO:0000313" key="67">
    <source>
        <dbReference type="Proteomes" id="UP000034040"/>
    </source>
</evidence>
<dbReference type="Proteomes" id="UP000034021">
    <property type="component" value="Unassembled WGS sequence"/>
</dbReference>
<evidence type="ECO:0000313" key="55">
    <source>
        <dbReference type="EMBL" id="KKI03686.1"/>
    </source>
</evidence>
<dbReference type="Proteomes" id="UP000034657">
    <property type="component" value="Unassembled WGS sequence"/>
</dbReference>
<dbReference type="Proteomes" id="UP000034227">
    <property type="component" value="Unassembled WGS sequence"/>
</dbReference>
<dbReference type="EMBL" id="JJPU01000106">
    <property type="protein sequence ID" value="KKG96782.1"/>
    <property type="molecule type" value="Genomic_DNA"/>
</dbReference>
<dbReference type="Proteomes" id="UP000034232">
    <property type="component" value="Unassembled WGS sequence"/>
</dbReference>
<dbReference type="Proteomes" id="UP000034692">
    <property type="component" value="Unassembled WGS sequence"/>
</dbReference>
<evidence type="ECO:0000313" key="68">
    <source>
        <dbReference type="Proteomes" id="UP000034047"/>
    </source>
</evidence>
<evidence type="ECO:0000313" key="43">
    <source>
        <dbReference type="EMBL" id="KKH56650.1"/>
    </source>
</evidence>
<dbReference type="EMBL" id="JJQM01000015">
    <property type="protein sequence ID" value="KKH58638.1"/>
    <property type="molecule type" value="Genomic_DNA"/>
</dbReference>
<comment type="caution">
    <text evidence="2">The sequence shown here is derived from an EMBL/GenBank/DDBJ whole genome shotgun (WGS) entry which is preliminary data.</text>
</comment>
<dbReference type="AlphaFoldDB" id="A0A0F8DU67"/>
<evidence type="ECO:0000313" key="40">
    <source>
        <dbReference type="EMBL" id="KKH37014.1"/>
    </source>
</evidence>
<dbReference type="EMBL" id="JJQV01000045">
    <property type="protein sequence ID" value="KKH84565.1"/>
    <property type="molecule type" value="Genomic_DNA"/>
</dbReference>
<dbReference type="EMBL" id="JJRB01000075">
    <property type="protein sequence ID" value="KKI03686.1"/>
    <property type="molecule type" value="Genomic_DNA"/>
</dbReference>
<evidence type="ECO:0000313" key="20">
    <source>
        <dbReference type="EMBL" id="KKG73172.1"/>
    </source>
</evidence>
<accession>A0A0F8DU67</accession>
<dbReference type="EMBL" id="JJQH01000163">
    <property type="protein sequence ID" value="KKH36155.1"/>
    <property type="molecule type" value="Genomic_DNA"/>
</dbReference>
<dbReference type="Proteomes" id="UP000034142">
    <property type="component" value="Unassembled WGS sequence"/>
</dbReference>
<dbReference type="Proteomes" id="UP000034424">
    <property type="component" value="Unassembled WGS sequence"/>
</dbReference>
<dbReference type="EMBL" id="JJQQ01000116">
    <property type="protein sequence ID" value="KKH65710.1"/>
    <property type="molecule type" value="Genomic_DNA"/>
</dbReference>
<dbReference type="EMBL" id="JJOR01000161">
    <property type="protein sequence ID" value="KKF99339.1"/>
    <property type="molecule type" value="Genomic_DNA"/>
</dbReference>
<evidence type="ECO:0000313" key="13">
    <source>
        <dbReference type="EMBL" id="KKG50214.1"/>
    </source>
</evidence>
<evidence type="ECO:0000313" key="81">
    <source>
        <dbReference type="Proteomes" id="UP000034298"/>
    </source>
</evidence>
<dbReference type="Proteomes" id="UP000033987">
    <property type="component" value="Unassembled WGS sequence"/>
</dbReference>
<dbReference type="Proteomes" id="UP000034074">
    <property type="component" value="Unassembled WGS sequence"/>
</dbReference>
<evidence type="ECO:0000313" key="42">
    <source>
        <dbReference type="EMBL" id="KKH54609.1"/>
    </source>
</evidence>
<dbReference type="Proteomes" id="UP000034064">
    <property type="component" value="Unassembled WGS sequence"/>
</dbReference>
<dbReference type="Proteomes" id="UP000033878">
    <property type="component" value="Unassembled WGS sequence"/>
</dbReference>
<evidence type="ECO:0000313" key="36">
    <source>
        <dbReference type="EMBL" id="KKH30981.1"/>
    </source>
</evidence>
<evidence type="ECO:0000313" key="96">
    <source>
        <dbReference type="Proteomes" id="UP000034668"/>
    </source>
</evidence>
<dbReference type="EMBL" id="JJQR01000078">
    <property type="protein sequence ID" value="KKH75309.1"/>
    <property type="molecule type" value="Genomic_DNA"/>
</dbReference>
<evidence type="ECO:0000313" key="94">
    <source>
        <dbReference type="Proteomes" id="UP000034657"/>
    </source>
</evidence>
<dbReference type="EMBL" id="JJPR01000150">
    <property type="protein sequence ID" value="KKG82839.1"/>
    <property type="molecule type" value="Genomic_DNA"/>
</dbReference>
<evidence type="ECO:0000313" key="34">
    <source>
        <dbReference type="EMBL" id="KKH19447.1"/>
    </source>
</evidence>
<dbReference type="Proteomes" id="UP000034566">
    <property type="component" value="Unassembled WGS sequence"/>
</dbReference>
<dbReference type="EMBL" id="JJPA01000069">
    <property type="protein sequence ID" value="KKG35459.1"/>
    <property type="molecule type" value="Genomic_DNA"/>
</dbReference>
<dbReference type="Proteomes" id="UP000034409">
    <property type="component" value="Unassembled WGS sequence"/>
</dbReference>
<evidence type="ECO:0000313" key="95">
    <source>
        <dbReference type="Proteomes" id="UP000034667"/>
    </source>
</evidence>
<dbReference type="Proteomes" id="UP000034547">
    <property type="component" value="Unassembled WGS sequence"/>
</dbReference>
<dbReference type="Proteomes" id="UP000034733">
    <property type="component" value="Unassembled WGS sequence"/>
</dbReference>
<dbReference type="EMBL" id="JJQO01000127">
    <property type="protein sequence ID" value="KKH65648.1"/>
    <property type="molecule type" value="Genomic_DNA"/>
</dbReference>
<dbReference type="EMBL" id="JJQP01000216">
    <property type="protein sequence ID" value="KKH63627.1"/>
    <property type="molecule type" value="Genomic_DNA"/>
</dbReference>
<evidence type="ECO:0000313" key="58">
    <source>
        <dbReference type="Proteomes" id="UP000033835"/>
    </source>
</evidence>
<evidence type="ECO:0000313" key="91">
    <source>
        <dbReference type="Proteomes" id="UP000034577"/>
    </source>
</evidence>
<evidence type="ECO:0000313" key="7">
    <source>
        <dbReference type="EMBL" id="KKG35459.1"/>
    </source>
</evidence>
<dbReference type="EMBL" id="JJPM01000276">
    <property type="protein sequence ID" value="KKG69492.1"/>
    <property type="molecule type" value="Genomic_DNA"/>
</dbReference>
<evidence type="ECO:0000313" key="63">
    <source>
        <dbReference type="Proteomes" id="UP000033933"/>
    </source>
</evidence>
<evidence type="ECO:0000313" key="32">
    <source>
        <dbReference type="EMBL" id="KKH14764.1"/>
    </source>
</evidence>
<dbReference type="Proteomes" id="UP000034279">
    <property type="component" value="Unassembled WGS sequence"/>
</dbReference>
<dbReference type="EMBL" id="JJQK01000051">
    <property type="protein sequence ID" value="KKH54609.1"/>
    <property type="molecule type" value="Genomic_DNA"/>
</dbReference>
<dbReference type="Proteomes" id="UP000034253">
    <property type="component" value="Unassembled WGS sequence"/>
</dbReference>
<evidence type="ECO:0000313" key="15">
    <source>
        <dbReference type="EMBL" id="KKG59987.1"/>
    </source>
</evidence>
<dbReference type="EMBL" id="JJPZ01000010">
    <property type="protein sequence ID" value="KKH14764.1"/>
    <property type="molecule type" value="Genomic_DNA"/>
</dbReference>
<dbReference type="EMBL" id="JJPT01000027">
    <property type="protein sequence ID" value="KKG94338.1"/>
    <property type="molecule type" value="Genomic_DNA"/>
</dbReference>
<evidence type="ECO:0000313" key="84">
    <source>
        <dbReference type="Proteomes" id="UP000034399"/>
    </source>
</evidence>
<dbReference type="EMBL" id="JJPO01000111">
    <property type="protein sequence ID" value="KKG71741.1"/>
    <property type="molecule type" value="Genomic_DNA"/>
</dbReference>
<dbReference type="Proteomes" id="UP000033889">
    <property type="component" value="Unassembled WGS sequence"/>
</dbReference>
<evidence type="ECO:0000313" key="89">
    <source>
        <dbReference type="Proteomes" id="UP000034547"/>
    </source>
</evidence>
<dbReference type="EMBL" id="JJQA01000111">
    <property type="protein sequence ID" value="KKH13813.1"/>
    <property type="molecule type" value="Genomic_DNA"/>
</dbReference>
<dbReference type="EMBL" id="JJPI01000141">
    <property type="protein sequence ID" value="KKG50214.1"/>
    <property type="molecule type" value="Genomic_DNA"/>
</dbReference>
<evidence type="ECO:0000313" key="14">
    <source>
        <dbReference type="EMBL" id="KKG51383.1"/>
    </source>
</evidence>
<evidence type="ECO:0000313" key="47">
    <source>
        <dbReference type="EMBL" id="KKH65710.1"/>
    </source>
</evidence>
<dbReference type="Proteomes" id="UP000034195">
    <property type="component" value="Unassembled WGS sequence"/>
</dbReference>
<dbReference type="Proteomes" id="UP000034950">
    <property type="component" value="Unassembled WGS sequence"/>
</dbReference>
<dbReference type="EMBL" id="JJOU01000014">
    <property type="protein sequence ID" value="KKG19212.1"/>
    <property type="molecule type" value="Genomic_DNA"/>
</dbReference>
<dbReference type="EMBL" id="JJRA01000077">
    <property type="protein sequence ID" value="KKI03723.1"/>
    <property type="molecule type" value="Genomic_DNA"/>
</dbReference>
<dbReference type="Proteomes" id="UP000034842">
    <property type="component" value="Unassembled WGS sequence"/>
</dbReference>
<dbReference type="EMBL" id="JJPQ01000163">
    <property type="protein sequence ID" value="KKG78127.1"/>
    <property type="molecule type" value="Genomic_DNA"/>
</dbReference>
<dbReference type="EMBL" id="JJPK01000019">
    <property type="protein sequence ID" value="KKG64452.1"/>
    <property type="molecule type" value="Genomic_DNA"/>
</dbReference>
<evidence type="ECO:0000313" key="45">
    <source>
        <dbReference type="EMBL" id="KKH63627.1"/>
    </source>
</evidence>
<evidence type="ECO:0000313" key="71">
    <source>
        <dbReference type="Proteomes" id="UP000034142"/>
    </source>
</evidence>
<evidence type="ECO:0000313" key="23">
    <source>
        <dbReference type="EMBL" id="KKG82839.1"/>
    </source>
</evidence>
<evidence type="ECO:0000313" key="56">
    <source>
        <dbReference type="EMBL" id="KKI03723.1"/>
    </source>
</evidence>
<evidence type="ECO:0000313" key="50">
    <source>
        <dbReference type="EMBL" id="KKH77574.1"/>
    </source>
</evidence>
<dbReference type="EMBL" id="JJPE01000028">
    <property type="protein sequence ID" value="KKG47348.1"/>
    <property type="molecule type" value="Genomic_DNA"/>
</dbReference>
<evidence type="ECO:0000313" key="19">
    <source>
        <dbReference type="EMBL" id="KKG71741.1"/>
    </source>
</evidence>
<dbReference type="Proteomes" id="UP000034937">
    <property type="component" value="Unassembled WGS sequence"/>
</dbReference>
<keyword evidence="1" id="KW-1133">Transmembrane helix</keyword>
<evidence type="ECO:0000313" key="76">
    <source>
        <dbReference type="Proteomes" id="UP000034232"/>
    </source>
</evidence>
<evidence type="ECO:0000313" key="72">
    <source>
        <dbReference type="Proteomes" id="UP000034151"/>
    </source>
</evidence>
<evidence type="ECO:0000313" key="10">
    <source>
        <dbReference type="EMBL" id="KKG43803.1"/>
    </source>
</evidence>
<evidence type="ECO:0000313" key="17">
    <source>
        <dbReference type="EMBL" id="KKG67003.1"/>
    </source>
</evidence>
<dbReference type="EMBL" id="JJQJ01000092">
    <property type="protein sequence ID" value="KKH49708.1"/>
    <property type="molecule type" value="Genomic_DNA"/>
</dbReference>
<evidence type="ECO:0000313" key="39">
    <source>
        <dbReference type="EMBL" id="KKH36155.1"/>
    </source>
</evidence>
<dbReference type="EMBL" id="JJPH01000124">
    <property type="protein sequence ID" value="KKG48687.1"/>
    <property type="molecule type" value="Genomic_DNA"/>
</dbReference>
<evidence type="ECO:0000313" key="61">
    <source>
        <dbReference type="Proteomes" id="UP000033885"/>
    </source>
</evidence>
<evidence type="ECO:0000313" key="79">
    <source>
        <dbReference type="Proteomes" id="UP000034259"/>
    </source>
</evidence>
<dbReference type="Proteomes" id="UP000033885">
    <property type="component" value="Unassembled WGS sequence"/>
</dbReference>
<dbReference type="EMBL" id="JJPV01000072">
    <property type="protein sequence ID" value="KKG99115.1"/>
    <property type="molecule type" value="Genomic_DNA"/>
</dbReference>
<keyword evidence="92" id="KW-1185">Reference proteome</keyword>
<evidence type="ECO:0000313" key="5">
    <source>
        <dbReference type="EMBL" id="KKG19212.1"/>
    </source>
</evidence>
<dbReference type="Proteomes" id="UP000034047">
    <property type="component" value="Unassembled WGS sequence"/>
</dbReference>
<evidence type="ECO:0000313" key="27">
    <source>
        <dbReference type="EMBL" id="KKG99115.1"/>
    </source>
</evidence>
<dbReference type="EMBL" id="JJPB01000085">
    <property type="protein sequence ID" value="KKG31151.1"/>
    <property type="molecule type" value="Genomic_DNA"/>
</dbReference>
<gene>
    <name evidence="8" type="ORF">DU30_00250</name>
    <name evidence="2" type="ORF">DU31_11910</name>
    <name evidence="13" type="ORF">DU33_10665</name>
    <name evidence="5" type="ORF">DU34_11650</name>
    <name evidence="10" type="ORF">DU35_19510</name>
    <name evidence="12" type="ORF">DU36_19800</name>
    <name evidence="38" type="ORF">DU37_14265</name>
    <name evidence="14" type="ORF">DU38_19550</name>
    <name evidence="9" type="ORF">DU39_01350</name>
    <name evidence="4" type="ORF">DU40_10895</name>
    <name evidence="11" type="ORF">DU41_00840</name>
    <name evidence="30" type="ORF">DU42_06855</name>
    <name evidence="18" type="ORF">DU43_07800</name>
    <name evidence="31" type="ORF">DU44_12850</name>
    <name evidence="16" type="ORF">DU45_19215</name>
    <name evidence="20" type="ORF">DU46_07800</name>
    <name evidence="3" type="ORF">DU47_16700</name>
    <name evidence="34" type="ORF">DU48_12035</name>
    <name evidence="6" type="ORF">DU49_20035</name>
    <name evidence="39" type="ORF">DU50_12780</name>
    <name evidence="29" type="ORF">DU51_07920</name>
    <name evidence="7" type="ORF">DU52_07625</name>
    <name evidence="37" type="ORF">DU54_10835</name>
    <name evidence="22" type="ORF">DU55_12200</name>
    <name evidence="28" type="ORF">DU56_18660</name>
    <name evidence="23" type="ORF">DU57_01975</name>
    <name evidence="35" type="ORF">DU58_02345</name>
    <name evidence="24" type="ORF">DU59_10895</name>
    <name evidence="36" type="ORF">DU60_00760</name>
    <name evidence="21" type="ORF">DU61_01210</name>
    <name evidence="32" type="ORF">DU62_08230</name>
    <name evidence="19" type="ORF">DU63_18885</name>
    <name evidence="15" type="ORF">DU64_19880</name>
    <name evidence="33" type="ORF">DU65_15375</name>
    <name evidence="26" type="ORF">DU66_00610</name>
    <name evidence="17" type="ORF">DU67_00145</name>
    <name evidence="27" type="ORF">DU68_18340</name>
    <name evidence="25" type="ORF">DU69_09850</name>
    <name evidence="40" type="ORF">DU71_19705</name>
    <name evidence="42" type="ORF">DU72_12725</name>
    <name evidence="45" type="ORF">DU73_04675</name>
    <name evidence="43" type="ORF">DU74_09845</name>
    <name evidence="46" type="ORF">DU75_12570</name>
    <name evidence="44" type="ORF">DU76_18960</name>
    <name evidence="48" type="ORF">DU77_12920</name>
    <name evidence="50" type="ORF">DU78_12625</name>
    <name evidence="53" type="ORF">DU79_12855</name>
    <name evidence="56" type="ORF">DU81_13275</name>
    <name evidence="51" type="ORF">DU82_12435</name>
    <name evidence="55" type="ORF">DU83_13700</name>
    <name evidence="54" type="ORF">DU84_12680</name>
    <name evidence="41" type="ORF">DU85_04590</name>
    <name evidence="49" type="ORF">DU86_12295</name>
    <name evidence="47" type="ORF">DU87_02495</name>
    <name evidence="52" type="ORF">DU88_11800</name>
</gene>
<evidence type="ECO:0000313" key="9">
    <source>
        <dbReference type="EMBL" id="KKG39163.1"/>
    </source>
</evidence>
<dbReference type="EMBL" id="JJQT01000139">
    <property type="protein sequence ID" value="KKH77574.1"/>
    <property type="molecule type" value="Genomic_DNA"/>
</dbReference>
<evidence type="ECO:0000313" key="85">
    <source>
        <dbReference type="Proteomes" id="UP000034409"/>
    </source>
</evidence>
<evidence type="ECO:0000313" key="48">
    <source>
        <dbReference type="EMBL" id="KKH72688.1"/>
    </source>
</evidence>
<evidence type="ECO:0000313" key="60">
    <source>
        <dbReference type="Proteomes" id="UP000033878"/>
    </source>
</evidence>
<evidence type="ECO:0000313" key="90">
    <source>
        <dbReference type="Proteomes" id="UP000034566"/>
    </source>
</evidence>
<dbReference type="EMBL" id="JJPS01000118">
    <property type="protein sequence ID" value="KKG89535.1"/>
    <property type="molecule type" value="Genomic_DNA"/>
</dbReference>
<evidence type="ECO:0000313" key="33">
    <source>
        <dbReference type="EMBL" id="KKH18280.1"/>
    </source>
</evidence>
<dbReference type="EMBL" id="JJPD01000050">
    <property type="protein sequence ID" value="KKG43803.1"/>
    <property type="molecule type" value="Genomic_DNA"/>
</dbReference>
<dbReference type="Proteomes" id="UP000034667">
    <property type="component" value="Unassembled WGS sequence"/>
</dbReference>
<evidence type="ECO:0000313" key="49">
    <source>
        <dbReference type="EMBL" id="KKH75309.1"/>
    </source>
</evidence>
<evidence type="ECO:0000313" key="12">
    <source>
        <dbReference type="EMBL" id="KKG48687.1"/>
    </source>
</evidence>
<proteinExistence type="predicted"/>
<evidence type="ECO:0000313" key="65">
    <source>
        <dbReference type="Proteomes" id="UP000034001"/>
    </source>
</evidence>
<evidence type="ECO:0000313" key="105">
    <source>
        <dbReference type="Proteomes" id="UP000034921"/>
    </source>
</evidence>
<evidence type="ECO:0000313" key="73">
    <source>
        <dbReference type="Proteomes" id="UP000034188"/>
    </source>
</evidence>
<evidence type="ECO:0000313" key="2">
    <source>
        <dbReference type="EMBL" id="KKF99339.1"/>
    </source>
</evidence>
<evidence type="ECO:0000313" key="75">
    <source>
        <dbReference type="Proteomes" id="UP000034227"/>
    </source>
</evidence>
<keyword evidence="1" id="KW-0472">Membrane</keyword>
<dbReference type="EMBL" id="JJPL01000043">
    <property type="protein sequence ID" value="KKG67003.1"/>
    <property type="molecule type" value="Genomic_DNA"/>
</dbReference>
<evidence type="ECO:0000313" key="52">
    <source>
        <dbReference type="EMBL" id="KKH85295.1"/>
    </source>
</evidence>
<evidence type="ECO:0000313" key="24">
    <source>
        <dbReference type="EMBL" id="KKG89535.1"/>
    </source>
</evidence>
<evidence type="ECO:0000313" key="25">
    <source>
        <dbReference type="EMBL" id="KKG94338.1"/>
    </source>
</evidence>
<dbReference type="EMBL" id="JJPW01000026">
    <property type="protein sequence ID" value="KKH02667.1"/>
    <property type="molecule type" value="Genomic_DNA"/>
</dbReference>
<evidence type="ECO:0000313" key="8">
    <source>
        <dbReference type="EMBL" id="KKG36442.1"/>
    </source>
</evidence>
<evidence type="ECO:0000313" key="98">
    <source>
        <dbReference type="Proteomes" id="UP000034692"/>
    </source>
</evidence>
<evidence type="ECO:0000313" key="107">
    <source>
        <dbReference type="Proteomes" id="UP000034937"/>
    </source>
</evidence>
<organism evidence="2 71">
    <name type="scientific">Methanosarcina mazei</name>
    <name type="common">Methanosarcina frisia</name>
    <dbReference type="NCBI Taxonomy" id="2209"/>
    <lineage>
        <taxon>Archaea</taxon>
        <taxon>Methanobacteriati</taxon>
        <taxon>Methanobacteriota</taxon>
        <taxon>Stenosarchaea group</taxon>
        <taxon>Methanomicrobia</taxon>
        <taxon>Methanosarcinales</taxon>
        <taxon>Methanosarcinaceae</taxon>
        <taxon>Methanosarcina</taxon>
    </lineage>
</organism>
<evidence type="ECO:0000313" key="86">
    <source>
        <dbReference type="Proteomes" id="UP000034424"/>
    </source>
</evidence>
<evidence type="ECO:0000313" key="59">
    <source>
        <dbReference type="Proteomes" id="UP000033864"/>
    </source>
</evidence>
<dbReference type="Proteomes" id="UP000034259">
    <property type="component" value="Unassembled WGS sequence"/>
</dbReference>
<dbReference type="Proteomes" id="UP000034817">
    <property type="component" value="Unassembled WGS sequence"/>
</dbReference>
<evidence type="ECO:0000313" key="22">
    <source>
        <dbReference type="EMBL" id="KKG79527.1"/>
    </source>
</evidence>
<evidence type="ECO:0000313" key="97">
    <source>
        <dbReference type="Proteomes" id="UP000034672"/>
    </source>
</evidence>
<sequence>MRSVGIEEIEKKNAISIIRIKLIHITLDFRLYLDIITIITIITIIITIITIITAITTIIIHFSLFYYITIGEVLRDKFKTLYITKYHSFIMIIFQIKIRFN</sequence>
<dbReference type="Proteomes" id="UP000034243">
    <property type="component" value="Unassembled WGS sequence"/>
</dbReference>
<dbReference type="EMBL" id="JJQN01000149">
    <property type="protein sequence ID" value="KKH56650.1"/>
    <property type="molecule type" value="Genomic_DNA"/>
</dbReference>
<evidence type="ECO:0000313" key="88">
    <source>
        <dbReference type="Proteomes" id="UP000034468"/>
    </source>
</evidence>
<dbReference type="Proteomes" id="UP000034820">
    <property type="component" value="Unassembled WGS sequence"/>
</dbReference>
<dbReference type="EMBL" id="JJQI01000099">
    <property type="protein sequence ID" value="KKH37014.1"/>
    <property type="molecule type" value="Genomic_DNA"/>
</dbReference>
<dbReference type="EMBL" id="JJQB01000082">
    <property type="protein sequence ID" value="KKH19447.1"/>
    <property type="molecule type" value="Genomic_DNA"/>
</dbReference>
<dbReference type="EMBL" id="JJQD01000228">
    <property type="protein sequence ID" value="KKH22100.1"/>
    <property type="molecule type" value="Genomic_DNA"/>
</dbReference>
<evidence type="ECO:0000313" key="11">
    <source>
        <dbReference type="EMBL" id="KKG47348.1"/>
    </source>
</evidence>
<dbReference type="PATRIC" id="fig|2209.39.peg.349"/>
<dbReference type="EMBL" id="JJPX01000027">
    <property type="protein sequence ID" value="KKH13311.1"/>
    <property type="molecule type" value="Genomic_DNA"/>
</dbReference>
<protein>
    <submittedName>
        <fullName evidence="2">Uncharacterized protein</fullName>
    </submittedName>
</protein>
<evidence type="ECO:0000313" key="44">
    <source>
        <dbReference type="EMBL" id="KKH58638.1"/>
    </source>
</evidence>
<evidence type="ECO:0000313" key="3">
    <source>
        <dbReference type="EMBL" id="KKG01019.1"/>
    </source>
</evidence>
<evidence type="ECO:0000313" key="80">
    <source>
        <dbReference type="Proteomes" id="UP000034279"/>
    </source>
</evidence>
<evidence type="ECO:0000313" key="66">
    <source>
        <dbReference type="Proteomes" id="UP000034021"/>
    </source>
</evidence>
<evidence type="ECO:0000313" key="64">
    <source>
        <dbReference type="Proteomes" id="UP000033987"/>
    </source>
</evidence>
<evidence type="ECO:0000313" key="35">
    <source>
        <dbReference type="EMBL" id="KKH22100.1"/>
    </source>
</evidence>
<evidence type="ECO:0000313" key="16">
    <source>
        <dbReference type="EMBL" id="KKG64452.1"/>
    </source>
</evidence>
<dbReference type="EMBL" id="JJPN01000055">
    <property type="protein sequence ID" value="KKG73172.1"/>
    <property type="molecule type" value="Genomic_DNA"/>
</dbReference>
<dbReference type="EMBL" id="JJPG01000092">
    <property type="protein sequence ID" value="KKG51383.1"/>
    <property type="molecule type" value="Genomic_DNA"/>
</dbReference>
<dbReference type="Proteomes" id="UP000034450">
    <property type="component" value="Unassembled WGS sequence"/>
</dbReference>
<dbReference type="EMBL" id="JJPP01000082">
    <property type="protein sequence ID" value="KKG79527.1"/>
    <property type="molecule type" value="Genomic_DNA"/>
</dbReference>
<dbReference type="Proteomes" id="UP000034151">
    <property type="component" value="Unassembled WGS sequence"/>
</dbReference>
<evidence type="ECO:0000313" key="103">
    <source>
        <dbReference type="Proteomes" id="UP000034842"/>
    </source>
</evidence>
<dbReference type="Proteomes" id="UP000034944">
    <property type="component" value="Unassembled WGS sequence"/>
</dbReference>
<evidence type="ECO:0000313" key="83">
    <source>
        <dbReference type="Proteomes" id="UP000034387"/>
    </source>
</evidence>
<name>A0A0F8DU67_METMZ</name>
<dbReference type="Proteomes" id="UP000034399">
    <property type="component" value="Unassembled WGS sequence"/>
</dbReference>
<evidence type="ECO:0000313" key="69">
    <source>
        <dbReference type="Proteomes" id="UP000034064"/>
    </source>
</evidence>
<dbReference type="EMBL" id="JJPF01000139">
    <property type="protein sequence ID" value="KKG39163.1"/>
    <property type="molecule type" value="Genomic_DNA"/>
</dbReference>
<dbReference type="Proteomes" id="UP000034188">
    <property type="component" value="Unassembled WGS sequence"/>
</dbReference>
<evidence type="ECO:0000313" key="30">
    <source>
        <dbReference type="EMBL" id="KKH13311.1"/>
    </source>
</evidence>
<evidence type="ECO:0000313" key="57">
    <source>
        <dbReference type="Proteomes" id="UP000033814"/>
    </source>
</evidence>
<evidence type="ECO:0000256" key="1">
    <source>
        <dbReference type="SAM" id="Phobius"/>
    </source>
</evidence>
<evidence type="ECO:0000313" key="74">
    <source>
        <dbReference type="Proteomes" id="UP000034195"/>
    </source>
</evidence>
<dbReference type="Proteomes" id="UP000033864">
    <property type="component" value="Unassembled WGS sequence"/>
</dbReference>
<dbReference type="EMBL" id="JJQZ01000055">
    <property type="protein sequence ID" value="KKH97361.1"/>
    <property type="molecule type" value="Genomic_DNA"/>
</dbReference>
<dbReference type="Proteomes" id="UP000034338">
    <property type="component" value="Unassembled WGS sequence"/>
</dbReference>
<evidence type="ECO:0000313" key="87">
    <source>
        <dbReference type="Proteomes" id="UP000034450"/>
    </source>
</evidence>
<dbReference type="EMBL" id="JJOS01000092">
    <property type="protein sequence ID" value="KKG01019.1"/>
    <property type="molecule type" value="Genomic_DNA"/>
</dbReference>
<dbReference type="Proteomes" id="UP000034298">
    <property type="component" value="Unassembled WGS sequence"/>
</dbReference>
<evidence type="ECO:0000313" key="78">
    <source>
        <dbReference type="Proteomes" id="UP000034253"/>
    </source>
</evidence>
<dbReference type="Proteomes" id="UP000034577">
    <property type="component" value="Unassembled WGS sequence"/>
</dbReference>
<dbReference type="EMBL" id="JJOT01000045">
    <property type="protein sequence ID" value="KKG03543.1"/>
    <property type="molecule type" value="Genomic_DNA"/>
</dbReference>
<evidence type="ECO:0000313" key="21">
    <source>
        <dbReference type="EMBL" id="KKG78127.1"/>
    </source>
</evidence>
<evidence type="ECO:0000313" key="18">
    <source>
        <dbReference type="EMBL" id="KKG69492.1"/>
    </source>
</evidence>
<dbReference type="Proteomes" id="UP000034468">
    <property type="component" value="Unassembled WGS sequence"/>
</dbReference>
<evidence type="ECO:0000313" key="26">
    <source>
        <dbReference type="EMBL" id="KKG96782.1"/>
    </source>
</evidence>
<evidence type="ECO:0000313" key="82">
    <source>
        <dbReference type="Proteomes" id="UP000034338"/>
    </source>
</evidence>
<dbReference type="Proteomes" id="UP000034668">
    <property type="component" value="Unassembled WGS sequence"/>
</dbReference>
<dbReference type="EMBL" id="JJQC01000132">
    <property type="protein sequence ID" value="KKH18280.1"/>
    <property type="molecule type" value="Genomic_DNA"/>
</dbReference>
<evidence type="ECO:0000313" key="108">
    <source>
        <dbReference type="Proteomes" id="UP000034944"/>
    </source>
</evidence>
<dbReference type="EMBL" id="JJPY01000106">
    <property type="protein sequence ID" value="KKH06116.1"/>
    <property type="molecule type" value="Genomic_DNA"/>
</dbReference>
<dbReference type="Proteomes" id="UP000034578">
    <property type="component" value="Unassembled WGS sequence"/>
</dbReference>
<evidence type="ECO:0000313" key="92">
    <source>
        <dbReference type="Proteomes" id="UP000034578"/>
    </source>
</evidence>
<evidence type="ECO:0000313" key="37">
    <source>
        <dbReference type="EMBL" id="KKH33655.1"/>
    </source>
</evidence>
<reference evidence="57 58" key="1">
    <citation type="journal article" date="2015" name="ISME J.">
        <title>Genomic and phenotypic differentiation among Methanosarcina mazei populations from Columbia River sediment.</title>
        <authorList>
            <person name="Youngblut N.D."/>
            <person name="Wirth J.S."/>
            <person name="Henriksen J.R."/>
            <person name="Smith M."/>
            <person name="Simon H."/>
            <person name="Metcalf W.W."/>
            <person name="Whitaker R.J."/>
        </authorList>
    </citation>
    <scope>NUCLEOTIDE SEQUENCE [LARGE SCALE GENOMIC DNA]</scope>
    <source>
        <strain evidence="31 69">1.F.A.1A.3</strain>
        <strain evidence="34 99">1.F.A.1B.3</strain>
        <strain evidence="33 64">1.F.A.1B.4</strain>
        <strain evidence="35 75">1.F.A.2.8</strain>
        <strain evidence="36 105">1.F.M.0.5</strain>
        <strain evidence="38 82">1.H.A.0.1</strain>
        <strain evidence="37 100">1.H.A.1A.1</strain>
        <strain evidence="39 66">1.H.A.1A.3</strain>
        <strain evidence="40 97">1.H.A.1A.4</strain>
        <strain evidence="41 59">1.H.A.1A.6</strain>
        <strain evidence="42 79">1.H.A.2.1</strain>
        <strain evidence="44 76">1.H.A.2.3</strain>
        <strain evidence="43 87">1.H.A.2.6</strain>
        <strain evidence="46 98">1.H.A.2.7</strain>
        <strain evidence="45">1.H.A.2.8</strain>
        <strain evidence="47 63">1.H.M.0.1</strain>
        <strain evidence="49 106">1.H.M.1A.1</strain>
        <strain evidence="48 67">1.H.M.1A.2</strain>
        <strain evidence="50 103">1.H.M.1A.3</strain>
        <strain evidence="51 57">1.H.M.2.2</strain>
        <strain evidence="52 107">1.H.M.2.3</strain>
        <strain evidence="53 96">1.H.M.2.4</strain>
        <strain evidence="54 104">1.H.T.2.1</strain>
        <strain evidence="56 61">1.H.T.2.3</strain>
        <strain evidence="55 89">1.H.T.2.5</strain>
        <strain evidence="2 71">2.F.A.2.3</strain>
        <strain evidence="3 92">2.F.A.2.4</strain>
        <strain evidence="4 93">2.F.T.0.2</strain>
        <strain evidence="5 68">2.F.T.2.6</strain>
        <strain evidence="7 84">3.F.A.1A.1</strain>
        <strain evidence="6 60">3.F.A.1A.3</strain>
        <strain evidence="8 81">3.F.A.1B.1</strain>
        <strain evidence="10 91">3.F.A.2.12</strain>
        <strain evidence="11 95">3.F.A.2.3</strain>
        <strain evidence="9 72">3.F.A.2.5</strain>
        <strain evidence="14 74">3.F.A.2.6</strain>
        <strain evidence="12 77">3.F.A.2.7</strain>
        <strain evidence="13 73">3.F.T.1A.1</strain>
        <strain evidence="15 80">3.F.T.1A.2</strain>
        <strain evidence="16 90">3.F.T.1A.4</strain>
        <strain evidence="17 86">3.F.T.2.1</strain>
        <strain evidence="18">3.H.A.1A.1</strain>
        <strain evidence="20 70">3.H.A.1A.2</strain>
        <strain evidence="19 65">3.H.A.2.1</strain>
        <strain evidence="22 101">3.H.A.2.4</strain>
        <strain evidence="21 62">3.H.A.2.5</strain>
        <strain evidence="23 109">3.H.A.2.6</strain>
        <strain evidence="24 85">3.H.A.2.8</strain>
        <strain evidence="25 94">3.H.M.1A.1</strain>
        <strain evidence="26 88">3.H.M.1B.1</strain>
        <strain evidence="27 58">3.H.M.1B.2</strain>
        <strain evidence="28 78">3.H.M.1B.5</strain>
        <strain evidence="30 83">3.H.M.2.7</strain>
        <strain evidence="29 102">3.H.T.1A.1</strain>
        <strain evidence="32 108">3.H.T.1A.2</strain>
    </source>
</reference>
<dbReference type="EMBL" id="JJQE01000040">
    <property type="protein sequence ID" value="KKH30981.1"/>
    <property type="molecule type" value="Genomic_DNA"/>
</dbReference>
<evidence type="ECO:0000313" key="70">
    <source>
        <dbReference type="Proteomes" id="UP000034074"/>
    </source>
</evidence>
<dbReference type="Proteomes" id="UP000034672">
    <property type="component" value="Unassembled WGS sequence"/>
</dbReference>
<evidence type="ECO:0000313" key="109">
    <source>
        <dbReference type="Proteomes" id="UP000034950"/>
    </source>
</evidence>
<dbReference type="Proteomes" id="UP000034921">
    <property type="component" value="Unassembled WGS sequence"/>
</dbReference>
<dbReference type="EMBL" id="JJQW01000114">
    <property type="protein sequence ID" value="KKH85295.1"/>
    <property type="molecule type" value="Genomic_DNA"/>
</dbReference>
<dbReference type="EMBL" id="JJPC01000041">
    <property type="protein sequence ID" value="KKG36442.1"/>
    <property type="molecule type" value="Genomic_DNA"/>
</dbReference>
<dbReference type="Proteomes" id="UP000034758">
    <property type="component" value="Unassembled WGS sequence"/>
</dbReference>
<dbReference type="EMBL" id="JJPJ01000111">
    <property type="protein sequence ID" value="KKG59987.1"/>
    <property type="molecule type" value="Genomic_DNA"/>
</dbReference>
<dbReference type="Proteomes" id="UP000034040">
    <property type="component" value="Unassembled WGS sequence"/>
</dbReference>
<evidence type="ECO:0000313" key="38">
    <source>
        <dbReference type="EMBL" id="KKH34402.1"/>
    </source>
</evidence>
<evidence type="ECO:0000313" key="100">
    <source>
        <dbReference type="Proteomes" id="UP000034758"/>
    </source>
</evidence>
<dbReference type="Proteomes" id="UP000034001">
    <property type="component" value="Unassembled WGS sequence"/>
</dbReference>
<evidence type="ECO:0000313" key="102">
    <source>
        <dbReference type="Proteomes" id="UP000034820"/>
    </source>
</evidence>
<dbReference type="EMBL" id="JJQG01000170">
    <property type="protein sequence ID" value="KKH33655.1"/>
    <property type="molecule type" value="Genomic_DNA"/>
</dbReference>